<dbReference type="PANTHER" id="PTHR14027">
    <property type="entry name" value="RNA POLYMERASE-ASSOCIATED PROTEIN CTR9"/>
    <property type="match status" value="1"/>
</dbReference>
<sequence length="1163" mass="131190">MFTQKIHSNGDFLLAAHLADTTTKLAYGTPPNNLTIPLKEEGEEVVIDANTDLPEDSSELCTLLTNEECKPEYWLLVAKAYANKEKYDEALNVVKQASQTSLFGASTALDNFIGWLQLGRYSKEAESGDSAASGHLSEAISKSEACLSSVANDEPATLLKAVGTMASKHQKGRRSNLDKESRLLDTLLRKHPDNCYALLGKAKIFFYRESYAGALKLFQKVLMLNPLLLPDPRIGIGLCYWFLDRKDLASRAWRNSVLVHRHNNTEGKLLTTVAKFDECFTSAKSDEQFCAMYKEAVEFAEATYREGRQVPAVQVVLAALYFLKWEYMTCSRVCDGVIARPGHVASFVRSDALFWKARCCFVQAQGTAQGTAQGHDQIRKAQRLFSEAVKLNEANTLARMGLGQCLTVRKQYSDAIRCFEKVQKQQPLNMHVNYALGALYARSRRFRKQAVDHLTKYVNLCSDRREPISVNALFTLSRLYESTDMSKSLSYLQMAKRQELELGKSESQVSYALLNNIGVLEFLSGLDSSREFELATEALSGEGGKEGGDVKDVKDVKDEEKNLKDEKKDVKDEENGDKQTPVDSSNASPSTSHILTLKALAANESTPSIQKASAITLQYNMARSKESTGKKQDIEDSMQIYEQILQECPHYSSARIRWLLLACVSQDRHIVQELERLLHEEPDNLEVRAFYGWYLKNYGKKHEISSNKGLVKESEIHKETLVKLTSHDQYALISLANVYCTLAREMKDAKKKSVYYVRSAQLYQKVLMLDPKNVYAAQGIAIILAQRRQPAYALEIFRKARDSLSNKNVYVNLGHCLLESRQYGKAIENYRLALDKFTDGRDAHLNSLLARAWLARGAHEHNLDSMAQALAFSEAALSARDTPAHRYNVAFVQYQRGDLVRKAPAARRTVRDLQDCLAGVREATGTLERLAQGDGGRPPYPVDDLSARAQMGKALAAQLEKEVGAQRKYEAEQSSKIAEAKKRREEEQRKVHEEKMRREEERQRVERKMAEQRRELDRQQQEWNKKRLEEAQQKKSGIEASSESGKAARGSRKRRGGKEEKDDFVVSDSDSNADAGEEYDSGEEEKEEEELFGEPSPKKRRLVQEGKAFTGEVEKSEGEKSEGEKGDREKNDKDKNEADDADDAAKKTSRKRANRIVDNEDEE</sequence>
<organism evidence="5 6">
    <name type="scientific">Dekkera bruxellensis</name>
    <name type="common">Brettanomyces custersii</name>
    <dbReference type="NCBI Taxonomy" id="5007"/>
    <lineage>
        <taxon>Eukaryota</taxon>
        <taxon>Fungi</taxon>
        <taxon>Dikarya</taxon>
        <taxon>Ascomycota</taxon>
        <taxon>Saccharomycotina</taxon>
        <taxon>Pichiomycetes</taxon>
        <taxon>Pichiales</taxon>
        <taxon>Pichiaceae</taxon>
        <taxon>Brettanomyces</taxon>
    </lineage>
</organism>
<gene>
    <name evidence="5" type="ORF">HII12_004150</name>
</gene>
<dbReference type="Proteomes" id="UP000568158">
    <property type="component" value="Unassembled WGS sequence"/>
</dbReference>
<feature type="repeat" description="TPR" evidence="3">
    <location>
        <begin position="807"/>
        <end position="840"/>
    </location>
</feature>
<dbReference type="PANTHER" id="PTHR14027:SF2">
    <property type="entry name" value="RNA POLYMERASE-ASSOCIATED PROTEIN CTR9 HOMOLOG"/>
    <property type="match status" value="1"/>
</dbReference>
<evidence type="ECO:0000313" key="5">
    <source>
        <dbReference type="EMBL" id="KAF6008401.1"/>
    </source>
</evidence>
<dbReference type="EMBL" id="JABCYN010000036">
    <property type="protein sequence ID" value="KAF6008401.1"/>
    <property type="molecule type" value="Genomic_DNA"/>
</dbReference>
<evidence type="ECO:0000256" key="1">
    <source>
        <dbReference type="ARBA" id="ARBA00022737"/>
    </source>
</evidence>
<evidence type="ECO:0000313" key="6">
    <source>
        <dbReference type="Proteomes" id="UP000568158"/>
    </source>
</evidence>
<dbReference type="AlphaFoldDB" id="A0A8H6BAM3"/>
<feature type="compositionally biased region" description="Acidic residues" evidence="4">
    <location>
        <begin position="1075"/>
        <end position="1092"/>
    </location>
</feature>
<proteinExistence type="predicted"/>
<dbReference type="GO" id="GO:0006368">
    <property type="term" value="P:transcription elongation by RNA polymerase II"/>
    <property type="evidence" value="ECO:0007669"/>
    <property type="project" value="TreeGrafter"/>
</dbReference>
<feature type="compositionally biased region" description="Basic and acidic residues" evidence="4">
    <location>
        <begin position="963"/>
        <end position="1037"/>
    </location>
</feature>
<reference evidence="5 6" key="1">
    <citation type="journal article" date="2020" name="Appl. Microbiol. Biotechnol.">
        <title>Targeted gene deletion in Brettanomyces bruxellensis with an expression-free CRISPR-Cas9 system.</title>
        <authorList>
            <person name="Varela C."/>
            <person name="Bartel C."/>
            <person name="Onetto C."/>
            <person name="Borneman A."/>
        </authorList>
    </citation>
    <scope>NUCLEOTIDE SEQUENCE [LARGE SCALE GENOMIC DNA]</scope>
    <source>
        <strain evidence="5 6">AWRI1613</strain>
    </source>
</reference>
<dbReference type="SUPFAM" id="SSF81901">
    <property type="entry name" value="HCP-like"/>
    <property type="match status" value="1"/>
</dbReference>
<comment type="caution">
    <text evidence="5">The sequence shown here is derived from an EMBL/GenBank/DDBJ whole genome shotgun (WGS) entry which is preliminary data.</text>
</comment>
<dbReference type="SUPFAM" id="SSF48452">
    <property type="entry name" value="TPR-like"/>
    <property type="match status" value="3"/>
</dbReference>
<feature type="compositionally biased region" description="Basic and acidic residues" evidence="4">
    <location>
        <begin position="1112"/>
        <end position="1146"/>
    </location>
</feature>
<dbReference type="Gene3D" id="1.25.40.10">
    <property type="entry name" value="Tetratricopeptide repeat domain"/>
    <property type="match status" value="3"/>
</dbReference>
<dbReference type="InterPro" id="IPR011990">
    <property type="entry name" value="TPR-like_helical_dom_sf"/>
</dbReference>
<dbReference type="PROSITE" id="PS50005">
    <property type="entry name" value="TPR"/>
    <property type="match status" value="2"/>
</dbReference>
<dbReference type="Pfam" id="PF13432">
    <property type="entry name" value="TPR_16"/>
    <property type="match status" value="1"/>
</dbReference>
<dbReference type="GO" id="GO:0006355">
    <property type="term" value="P:regulation of DNA-templated transcription"/>
    <property type="evidence" value="ECO:0007669"/>
    <property type="project" value="InterPro"/>
</dbReference>
<feature type="region of interest" description="Disordered" evidence="4">
    <location>
        <begin position="963"/>
        <end position="1163"/>
    </location>
</feature>
<evidence type="ECO:0000256" key="2">
    <source>
        <dbReference type="ARBA" id="ARBA00022803"/>
    </source>
</evidence>
<evidence type="ECO:0008006" key="7">
    <source>
        <dbReference type="Google" id="ProtNLM"/>
    </source>
</evidence>
<dbReference type="SMART" id="SM00028">
    <property type="entry name" value="TPR"/>
    <property type="match status" value="7"/>
</dbReference>
<accession>A0A8H6BAM3</accession>
<feature type="compositionally biased region" description="Polar residues" evidence="4">
    <location>
        <begin position="581"/>
        <end position="590"/>
    </location>
</feature>
<dbReference type="GO" id="GO:0000993">
    <property type="term" value="F:RNA polymerase II complex binding"/>
    <property type="evidence" value="ECO:0007669"/>
    <property type="project" value="TreeGrafter"/>
</dbReference>
<dbReference type="InterPro" id="IPR031101">
    <property type="entry name" value="Ctr9"/>
</dbReference>
<protein>
    <recommendedName>
        <fullName evidence="7">RNA polymerase-associated protein CTR9</fullName>
    </recommendedName>
</protein>
<keyword evidence="1" id="KW-0677">Repeat</keyword>
<keyword evidence="2 3" id="KW-0802">TPR repeat</keyword>
<evidence type="ECO:0000256" key="4">
    <source>
        <dbReference type="SAM" id="MobiDB-lite"/>
    </source>
</evidence>
<feature type="compositionally biased region" description="Basic and acidic residues" evidence="4">
    <location>
        <begin position="543"/>
        <end position="577"/>
    </location>
</feature>
<dbReference type="InterPro" id="IPR019734">
    <property type="entry name" value="TPR_rpt"/>
</dbReference>
<dbReference type="GO" id="GO:0016593">
    <property type="term" value="C:Cdc73/Paf1 complex"/>
    <property type="evidence" value="ECO:0007669"/>
    <property type="project" value="TreeGrafter"/>
</dbReference>
<feature type="region of interest" description="Disordered" evidence="4">
    <location>
        <begin position="537"/>
        <end position="590"/>
    </location>
</feature>
<name>A0A8H6BAM3_DEKBR</name>
<feature type="repeat" description="TPR" evidence="3">
    <location>
        <begin position="396"/>
        <end position="429"/>
    </location>
</feature>
<evidence type="ECO:0000256" key="3">
    <source>
        <dbReference type="PROSITE-ProRule" id="PRU00339"/>
    </source>
</evidence>